<reference evidence="6" key="1">
    <citation type="submission" date="2019-07" db="EMBL/GenBank/DDBJ databases">
        <title>Complete Genome Sequences of Vibrion rotiferianus strain AM7.</title>
        <authorList>
            <person name="Miyazaki K."/>
            <person name="Wiseschart A."/>
            <person name="Pootanakit K."/>
            <person name="Ishimori K."/>
            <person name="Kitahara K."/>
        </authorList>
    </citation>
    <scope>NUCLEOTIDE SEQUENCE [LARGE SCALE GENOMIC DNA]</scope>
    <source>
        <strain evidence="6">AM7</strain>
    </source>
</reference>
<dbReference type="Proteomes" id="UP000315115">
    <property type="component" value="Chromosome 2"/>
</dbReference>
<evidence type="ECO:0000256" key="2">
    <source>
        <dbReference type="ARBA" id="ARBA00022525"/>
    </source>
</evidence>
<dbReference type="PROSITE" id="PS00330">
    <property type="entry name" value="HEMOLYSIN_CALCIUM"/>
    <property type="match status" value="1"/>
</dbReference>
<keyword evidence="2" id="KW-0964">Secreted</keyword>
<protein>
    <submittedName>
        <fullName evidence="5">Calcium-binding protein</fullName>
    </submittedName>
</protein>
<dbReference type="InterPro" id="IPR018511">
    <property type="entry name" value="Hemolysin-typ_Ca-bd_CS"/>
</dbReference>
<name>A0A510IDJ6_9VIBR</name>
<dbReference type="EMBL" id="AP019799">
    <property type="protein sequence ID" value="BBL91865.1"/>
    <property type="molecule type" value="Genomic_DNA"/>
</dbReference>
<evidence type="ECO:0000313" key="6">
    <source>
        <dbReference type="Proteomes" id="UP000315115"/>
    </source>
</evidence>
<comment type="subcellular location">
    <subcellularLocation>
        <location evidence="1">Secreted</location>
    </subcellularLocation>
</comment>
<dbReference type="Gene3D" id="2.150.10.10">
    <property type="entry name" value="Serralysin-like metalloprotease, C-terminal"/>
    <property type="match status" value="2"/>
</dbReference>
<dbReference type="InterPro" id="IPR050557">
    <property type="entry name" value="RTX_toxin/Mannuronan_C5-epim"/>
</dbReference>
<gene>
    <name evidence="5" type="ORF">VroAM7_45180</name>
</gene>
<feature type="region of interest" description="Disordered" evidence="4">
    <location>
        <begin position="1"/>
        <end position="21"/>
    </location>
</feature>
<organism evidence="5 6">
    <name type="scientific">Vibrio rotiferianus</name>
    <dbReference type="NCBI Taxonomy" id="190895"/>
    <lineage>
        <taxon>Bacteria</taxon>
        <taxon>Pseudomonadati</taxon>
        <taxon>Pseudomonadota</taxon>
        <taxon>Gammaproteobacteria</taxon>
        <taxon>Vibrionales</taxon>
        <taxon>Vibrionaceae</taxon>
        <taxon>Vibrio</taxon>
    </lineage>
</organism>
<proteinExistence type="predicted"/>
<dbReference type="InterPro" id="IPR011049">
    <property type="entry name" value="Serralysin-like_metalloprot_C"/>
</dbReference>
<evidence type="ECO:0000256" key="3">
    <source>
        <dbReference type="ARBA" id="ARBA00022837"/>
    </source>
</evidence>
<dbReference type="RefSeq" id="WP_143694046.1">
    <property type="nucleotide sequence ID" value="NZ_AP019799.1"/>
</dbReference>
<dbReference type="PANTHER" id="PTHR38340">
    <property type="entry name" value="S-LAYER PROTEIN"/>
    <property type="match status" value="1"/>
</dbReference>
<dbReference type="GO" id="GO:0005509">
    <property type="term" value="F:calcium ion binding"/>
    <property type="evidence" value="ECO:0007669"/>
    <property type="project" value="InterPro"/>
</dbReference>
<feature type="compositionally biased region" description="Basic and acidic residues" evidence="4">
    <location>
        <begin position="1"/>
        <end position="12"/>
    </location>
</feature>
<dbReference type="PANTHER" id="PTHR38340:SF1">
    <property type="entry name" value="S-LAYER PROTEIN"/>
    <property type="match status" value="1"/>
</dbReference>
<evidence type="ECO:0000256" key="1">
    <source>
        <dbReference type="ARBA" id="ARBA00004613"/>
    </source>
</evidence>
<dbReference type="Pfam" id="PF00353">
    <property type="entry name" value="HemolysinCabind"/>
    <property type="match status" value="2"/>
</dbReference>
<dbReference type="PRINTS" id="PR00313">
    <property type="entry name" value="CABNDNGRPT"/>
</dbReference>
<evidence type="ECO:0000313" key="5">
    <source>
        <dbReference type="EMBL" id="BBL91865.1"/>
    </source>
</evidence>
<keyword evidence="3" id="KW-0106">Calcium</keyword>
<sequence length="197" mass="20661">MSDPNKYEDKEQGTNSDDVIKSYDNSSSVIVGLDGNDKIYAGAKNDLVIGGDGNDLIVGGKGNDVLKGGHGNDTMRGGTGDDVLLASHGDNRMHGGADNDRLIIGSGKNVVSGGSGEDKFVFTDKFGGHGNSTVLDFNADADVLMFSSESIQSFSDLEISYDARGNAVLSNGEDFTVKVKGLTQEEVEAHGSDLFVF</sequence>
<accession>A0A510IDJ6</accession>
<dbReference type="AlphaFoldDB" id="A0A510IDJ6"/>
<dbReference type="GO" id="GO:0005576">
    <property type="term" value="C:extracellular region"/>
    <property type="evidence" value="ECO:0007669"/>
    <property type="project" value="UniProtKB-SubCell"/>
</dbReference>
<dbReference type="SUPFAM" id="SSF51120">
    <property type="entry name" value="beta-Roll"/>
    <property type="match status" value="1"/>
</dbReference>
<evidence type="ECO:0000256" key="4">
    <source>
        <dbReference type="SAM" id="MobiDB-lite"/>
    </source>
</evidence>
<dbReference type="InterPro" id="IPR001343">
    <property type="entry name" value="Hemolysn_Ca-bd"/>
</dbReference>